<name>A0A0F5MUQ8_9MYCO</name>
<reference evidence="3 6" key="4">
    <citation type="submission" date="2018-09" db="EMBL/GenBank/DDBJ databases">
        <title>Metagenome Assembled Genomes from an Advanced Water Purification Facility.</title>
        <authorList>
            <person name="Stamps B.W."/>
            <person name="Spear J.R."/>
        </authorList>
    </citation>
    <scope>NUCLEOTIDE SEQUENCE [LARGE SCALE GENOMIC DNA]</scope>
    <source>
        <strain evidence="3">Bin_29_2</strain>
    </source>
</reference>
<reference evidence="4" key="1">
    <citation type="submission" date="2015-04" db="EMBL/GenBank/DDBJ databases">
        <title>Genome sequence of Mycobacterium arupense GUC1.</title>
        <authorList>
            <person name="Greninger A.L."/>
            <person name="Cunningham G."/>
            <person name="Chiu C.Y."/>
            <person name="Miller S."/>
        </authorList>
    </citation>
    <scope>NUCLEOTIDE SEQUENCE [LARGE SCALE GENOMIC DNA]</scope>
    <source>
        <strain evidence="4">GUC1</strain>
    </source>
</reference>
<evidence type="ECO:0000313" key="2">
    <source>
        <dbReference type="EMBL" id="OQZ94087.1"/>
    </source>
</evidence>
<dbReference type="AlphaFoldDB" id="A0A0F5MUQ8"/>
<evidence type="ECO:0000313" key="5">
    <source>
        <dbReference type="Proteomes" id="UP000192327"/>
    </source>
</evidence>
<comment type="caution">
    <text evidence="1">The sequence shown here is derived from an EMBL/GenBank/DDBJ whole genome shotgun (WGS) entry which is preliminary data.</text>
</comment>
<dbReference type="RefSeq" id="WP_046190183.1">
    <property type="nucleotide sequence ID" value="NZ_JACKUJ010000008.1"/>
</dbReference>
<evidence type="ECO:0000313" key="6">
    <source>
        <dbReference type="Proteomes" id="UP000321797"/>
    </source>
</evidence>
<organism evidence="1 4">
    <name type="scientific">Mycolicibacter arupensis</name>
    <dbReference type="NCBI Taxonomy" id="342002"/>
    <lineage>
        <taxon>Bacteria</taxon>
        <taxon>Bacillati</taxon>
        <taxon>Actinomycetota</taxon>
        <taxon>Actinomycetes</taxon>
        <taxon>Mycobacteriales</taxon>
        <taxon>Mycobacteriaceae</taxon>
        <taxon>Mycolicibacter</taxon>
    </lineage>
</organism>
<dbReference type="STRING" id="342002.BST15_17205"/>
<reference evidence="1" key="2">
    <citation type="submission" date="2015-04" db="EMBL/GenBank/DDBJ databases">
        <title>Genome sequence of Mycobacterium arupense strain GUC1.</title>
        <authorList>
            <person name="Greninger A.L."/>
            <person name="Cunningham G."/>
            <person name="Chiu C.Y."/>
            <person name="Miller S."/>
        </authorList>
    </citation>
    <scope>NUCLEOTIDE SEQUENCE</scope>
    <source>
        <strain evidence="1">GUC1</strain>
    </source>
</reference>
<dbReference type="EMBL" id="MVHH01000047">
    <property type="protein sequence ID" value="OQZ94087.1"/>
    <property type="molecule type" value="Genomic_DNA"/>
</dbReference>
<evidence type="ECO:0000313" key="1">
    <source>
        <dbReference type="EMBL" id="KKB98558.1"/>
    </source>
</evidence>
<dbReference type="EMBL" id="LASW01000065">
    <property type="protein sequence ID" value="KKB98558.1"/>
    <property type="molecule type" value="Genomic_DNA"/>
</dbReference>
<keyword evidence="5" id="KW-1185">Reference proteome</keyword>
<dbReference type="Proteomes" id="UP000034416">
    <property type="component" value="Unassembled WGS sequence"/>
</dbReference>
<protein>
    <submittedName>
        <fullName evidence="1">Uncharacterized protein</fullName>
    </submittedName>
</protein>
<dbReference type="EMBL" id="SSGD01000008">
    <property type="protein sequence ID" value="TXI59977.1"/>
    <property type="molecule type" value="Genomic_DNA"/>
</dbReference>
<evidence type="ECO:0000313" key="3">
    <source>
        <dbReference type="EMBL" id="TXI59977.1"/>
    </source>
</evidence>
<reference evidence="2 5" key="3">
    <citation type="submission" date="2016-12" db="EMBL/GenBank/DDBJ databases">
        <title>The new phylogeny of genus Mycobacterium.</title>
        <authorList>
            <person name="Tortoli E."/>
            <person name="Trovato A."/>
            <person name="Cirillo D.M."/>
        </authorList>
    </citation>
    <scope>NUCLEOTIDE SEQUENCE [LARGE SCALE GENOMIC DNA]</scope>
    <source>
        <strain evidence="2 5">DSM 44942</strain>
    </source>
</reference>
<accession>A0A0F5MUQ8</accession>
<proteinExistence type="predicted"/>
<dbReference type="PATRIC" id="fig|342002.3.peg.3286"/>
<evidence type="ECO:0000313" key="4">
    <source>
        <dbReference type="Proteomes" id="UP000034416"/>
    </source>
</evidence>
<sequence>MTEPKRIIVRATTTETGDLHLDNAGYSLLFGIPETDLIVGEEHSADRWRAAARRIKEAEAHGSGKGLGAVLAYYADVERDGAELVLLERDDQDAAHDA</sequence>
<gene>
    <name evidence="2" type="ORF">BST15_17205</name>
    <name evidence="3" type="ORF">E6Q54_01540</name>
    <name evidence="1" type="ORF">WR43_13850</name>
</gene>
<dbReference type="Proteomes" id="UP000192327">
    <property type="component" value="Unassembled WGS sequence"/>
</dbReference>
<dbReference type="Proteomes" id="UP000321797">
    <property type="component" value="Unassembled WGS sequence"/>
</dbReference>